<protein>
    <recommendedName>
        <fullName evidence="8">Protein p34</fullName>
    </recommendedName>
</protein>
<sequence length="319" mass="34003">MKDKPVNTALNKDRAIIERLAFWGIPISIGVMGLKMLAWWVTGSVALLSDGMESLVNVTAAFIAYFVIRYAQRPADHDHQFGHHKAEYISAVVEGVLIIVAAILIIQEAWGALFSPEAMQAPWLGLAINAVAGVINAIWATILIRVGTKHRSPALAADGHHIMSDVVTSAGVFVGLILAVVTGYAILDPLLAILVAINILWQGYKVISHSLGGLMDKALEPDEEAAVRDAITAHSAGALGVHDLRSRRAGAAAFIDFHLVVPASMTVGEAHDICDRLEDAIKEAIPGATLAIHVEPEGERAHGQKVEVEGHTSLEGMGE</sequence>
<dbReference type="SUPFAM" id="SSF161111">
    <property type="entry name" value="Cation efflux protein transmembrane domain-like"/>
    <property type="match status" value="1"/>
</dbReference>
<dbReference type="EMBL" id="JACIGW010000001">
    <property type="protein sequence ID" value="MBB4347152.1"/>
    <property type="molecule type" value="Genomic_DNA"/>
</dbReference>
<evidence type="ECO:0000259" key="11">
    <source>
        <dbReference type="Pfam" id="PF01545"/>
    </source>
</evidence>
<dbReference type="AlphaFoldDB" id="A0A7W6X9X3"/>
<dbReference type="SUPFAM" id="SSF160240">
    <property type="entry name" value="Cation efflux protein cytoplasmic domain-like"/>
    <property type="match status" value="1"/>
</dbReference>
<evidence type="ECO:0000256" key="5">
    <source>
        <dbReference type="ARBA" id="ARBA00022692"/>
    </source>
</evidence>
<feature type="domain" description="Cation efflux protein transmembrane" evidence="11">
    <location>
        <begin position="27"/>
        <end position="215"/>
    </location>
</feature>
<dbReference type="InterPro" id="IPR050291">
    <property type="entry name" value="CDF_Transporter"/>
</dbReference>
<evidence type="ECO:0000256" key="2">
    <source>
        <dbReference type="ARBA" id="ARBA00008114"/>
    </source>
</evidence>
<dbReference type="EMBL" id="JACIHM010000001">
    <property type="protein sequence ID" value="MBB4445141.1"/>
    <property type="molecule type" value="Genomic_DNA"/>
</dbReference>
<dbReference type="InterPro" id="IPR058533">
    <property type="entry name" value="Cation_efflux_TM"/>
</dbReference>
<evidence type="ECO:0000256" key="10">
    <source>
        <dbReference type="SAM" id="Phobius"/>
    </source>
</evidence>
<keyword evidence="17" id="KW-1185">Reference proteome</keyword>
<evidence type="ECO:0000313" key="15">
    <source>
        <dbReference type="EMBL" id="MBB4445141.1"/>
    </source>
</evidence>
<feature type="compositionally biased region" description="Basic and acidic residues" evidence="9">
    <location>
        <begin position="296"/>
        <end position="312"/>
    </location>
</feature>
<feature type="region of interest" description="Disordered" evidence="9">
    <location>
        <begin position="296"/>
        <end position="319"/>
    </location>
</feature>
<feature type="transmembrane region" description="Helical" evidence="10">
    <location>
        <begin position="88"/>
        <end position="106"/>
    </location>
</feature>
<dbReference type="InterPro" id="IPR027470">
    <property type="entry name" value="Cation_efflux_CTD"/>
</dbReference>
<name>A0A7W6X9X3_9HYPH</name>
<dbReference type="GO" id="GO:0005886">
    <property type="term" value="C:plasma membrane"/>
    <property type="evidence" value="ECO:0007669"/>
    <property type="project" value="UniProtKB-SubCell"/>
</dbReference>
<comment type="caution">
    <text evidence="14">The sequence shown here is derived from an EMBL/GenBank/DDBJ whole genome shotgun (WGS) entry which is preliminary data.</text>
</comment>
<evidence type="ECO:0000256" key="3">
    <source>
        <dbReference type="ARBA" id="ARBA00022448"/>
    </source>
</evidence>
<keyword evidence="6 10" id="KW-1133">Transmembrane helix</keyword>
<evidence type="ECO:0000256" key="9">
    <source>
        <dbReference type="SAM" id="MobiDB-lite"/>
    </source>
</evidence>
<evidence type="ECO:0000256" key="7">
    <source>
        <dbReference type="ARBA" id="ARBA00023136"/>
    </source>
</evidence>
<dbReference type="Proteomes" id="UP000524535">
    <property type="component" value="Unassembled WGS sequence"/>
</dbReference>
<dbReference type="Pfam" id="PF01545">
    <property type="entry name" value="Cation_efflux"/>
    <property type="match status" value="1"/>
</dbReference>
<dbReference type="RefSeq" id="WP_183821364.1">
    <property type="nucleotide sequence ID" value="NZ_JACIGW010000001.1"/>
</dbReference>
<evidence type="ECO:0000256" key="8">
    <source>
        <dbReference type="ARBA" id="ARBA00068882"/>
    </source>
</evidence>
<organism evidence="14 17">
    <name type="scientific">Aliirhizobium cellulosilyticum</name>
    <dbReference type="NCBI Taxonomy" id="393664"/>
    <lineage>
        <taxon>Bacteria</taxon>
        <taxon>Pseudomonadati</taxon>
        <taxon>Pseudomonadota</taxon>
        <taxon>Alphaproteobacteria</taxon>
        <taxon>Hyphomicrobiales</taxon>
        <taxon>Rhizobiaceae</taxon>
        <taxon>Aliirhizobium</taxon>
    </lineage>
</organism>
<dbReference type="GO" id="GO:0015341">
    <property type="term" value="F:zinc efflux antiporter activity"/>
    <property type="evidence" value="ECO:0007669"/>
    <property type="project" value="TreeGrafter"/>
</dbReference>
<accession>A0A7W6X9X3</accession>
<keyword evidence="3" id="KW-0813">Transport</keyword>
<evidence type="ECO:0000313" key="14">
    <source>
        <dbReference type="EMBL" id="MBB4410454.1"/>
    </source>
</evidence>
<dbReference type="PANTHER" id="PTHR43840">
    <property type="entry name" value="MITOCHONDRIAL METAL TRANSPORTER 1-RELATED"/>
    <property type="match status" value="1"/>
</dbReference>
<proteinExistence type="inferred from homology"/>
<keyword evidence="7 10" id="KW-0472">Membrane</keyword>
<keyword evidence="4" id="KW-1003">Cell membrane</keyword>
<dbReference type="Proteomes" id="UP000576087">
    <property type="component" value="Unassembled WGS sequence"/>
</dbReference>
<evidence type="ECO:0000256" key="4">
    <source>
        <dbReference type="ARBA" id="ARBA00022475"/>
    </source>
</evidence>
<comment type="subcellular location">
    <subcellularLocation>
        <location evidence="1">Cell membrane</location>
        <topology evidence="1">Multi-pass membrane protein</topology>
    </subcellularLocation>
</comment>
<dbReference type="InterPro" id="IPR027469">
    <property type="entry name" value="Cation_efflux_TMD_sf"/>
</dbReference>
<dbReference type="NCBIfam" id="TIGR01297">
    <property type="entry name" value="CDF"/>
    <property type="match status" value="1"/>
</dbReference>
<evidence type="ECO:0000256" key="1">
    <source>
        <dbReference type="ARBA" id="ARBA00004651"/>
    </source>
</evidence>
<comment type="similarity">
    <text evidence="2">Belongs to the cation diffusion facilitator (CDF) transporter (TC 2.A.4) family.</text>
</comment>
<feature type="transmembrane region" description="Helical" evidence="10">
    <location>
        <begin position="126"/>
        <end position="146"/>
    </location>
</feature>
<dbReference type="InterPro" id="IPR002524">
    <property type="entry name" value="Cation_efflux"/>
</dbReference>
<evidence type="ECO:0000313" key="13">
    <source>
        <dbReference type="EMBL" id="MBB4347152.1"/>
    </source>
</evidence>
<reference evidence="16 17" key="1">
    <citation type="submission" date="2020-08" db="EMBL/GenBank/DDBJ databases">
        <title>Genomic Encyclopedia of Type Strains, Phase IV (KMG-V): Genome sequencing to study the core and pangenomes of soil and plant-associated prokaryotes.</title>
        <authorList>
            <person name="Whitman W."/>
        </authorList>
    </citation>
    <scope>NUCLEOTIDE SEQUENCE [LARGE SCALE GENOMIC DNA]</scope>
    <source>
        <strain evidence="14 17">SEMIA 444</strain>
        <strain evidence="13 16">SEMIA 448</strain>
        <strain evidence="15 18">SEMIA 452</strain>
    </source>
</reference>
<keyword evidence="5 10" id="KW-0812">Transmembrane</keyword>
<evidence type="ECO:0000256" key="6">
    <source>
        <dbReference type="ARBA" id="ARBA00022989"/>
    </source>
</evidence>
<dbReference type="GO" id="GO:0006882">
    <property type="term" value="P:intracellular zinc ion homeostasis"/>
    <property type="evidence" value="ECO:0007669"/>
    <property type="project" value="TreeGrafter"/>
</dbReference>
<dbReference type="InterPro" id="IPR036837">
    <property type="entry name" value="Cation_efflux_CTD_sf"/>
</dbReference>
<feature type="transmembrane region" description="Helical" evidence="10">
    <location>
        <begin position="20"/>
        <end position="41"/>
    </location>
</feature>
<dbReference type="GO" id="GO:0015093">
    <property type="term" value="F:ferrous iron transmembrane transporter activity"/>
    <property type="evidence" value="ECO:0007669"/>
    <property type="project" value="TreeGrafter"/>
</dbReference>
<gene>
    <name evidence="14" type="ORF">GGE31_000925</name>
    <name evidence="13" type="ORF">GGE33_000860</name>
    <name evidence="15" type="ORF">GGE35_000923</name>
</gene>
<evidence type="ECO:0000259" key="12">
    <source>
        <dbReference type="Pfam" id="PF16916"/>
    </source>
</evidence>
<feature type="transmembrane region" description="Helical" evidence="10">
    <location>
        <begin position="166"/>
        <end position="184"/>
    </location>
</feature>
<evidence type="ECO:0000313" key="17">
    <source>
        <dbReference type="Proteomes" id="UP000524535"/>
    </source>
</evidence>
<dbReference type="EMBL" id="JACIGY010000001">
    <property type="protein sequence ID" value="MBB4410454.1"/>
    <property type="molecule type" value="Genomic_DNA"/>
</dbReference>
<dbReference type="Gene3D" id="1.20.1510.10">
    <property type="entry name" value="Cation efflux protein transmembrane domain"/>
    <property type="match status" value="1"/>
</dbReference>
<feature type="transmembrane region" description="Helical" evidence="10">
    <location>
        <begin position="47"/>
        <end position="68"/>
    </location>
</feature>
<dbReference type="Pfam" id="PF16916">
    <property type="entry name" value="ZT_dimer"/>
    <property type="match status" value="1"/>
</dbReference>
<evidence type="ECO:0000313" key="16">
    <source>
        <dbReference type="Proteomes" id="UP000520770"/>
    </source>
</evidence>
<dbReference type="Proteomes" id="UP000520770">
    <property type="component" value="Unassembled WGS sequence"/>
</dbReference>
<dbReference type="GO" id="GO:0015086">
    <property type="term" value="F:cadmium ion transmembrane transporter activity"/>
    <property type="evidence" value="ECO:0007669"/>
    <property type="project" value="TreeGrafter"/>
</dbReference>
<feature type="domain" description="Cation efflux protein cytoplasmic" evidence="12">
    <location>
        <begin position="220"/>
        <end position="297"/>
    </location>
</feature>
<dbReference type="PANTHER" id="PTHR43840:SF15">
    <property type="entry name" value="MITOCHONDRIAL METAL TRANSPORTER 1-RELATED"/>
    <property type="match status" value="1"/>
</dbReference>
<dbReference type="Gene3D" id="3.30.70.1350">
    <property type="entry name" value="Cation efflux protein, cytoplasmic domain"/>
    <property type="match status" value="1"/>
</dbReference>
<evidence type="ECO:0000313" key="18">
    <source>
        <dbReference type="Proteomes" id="UP000576087"/>
    </source>
</evidence>
<dbReference type="FunFam" id="3.30.70.1350:FF:000002">
    <property type="entry name" value="Ferrous-iron efflux pump FieF"/>
    <property type="match status" value="1"/>
</dbReference>